<keyword evidence="2" id="KW-1133">Transmembrane helix</keyword>
<feature type="compositionally biased region" description="Basic and acidic residues" evidence="1">
    <location>
        <begin position="396"/>
        <end position="412"/>
    </location>
</feature>
<dbReference type="InterPro" id="IPR036691">
    <property type="entry name" value="Endo/exonu/phosph_ase_sf"/>
</dbReference>
<evidence type="ECO:0000256" key="1">
    <source>
        <dbReference type="SAM" id="MobiDB-lite"/>
    </source>
</evidence>
<dbReference type="Pfam" id="PF13966">
    <property type="entry name" value="zf-RVT"/>
    <property type="match status" value="1"/>
</dbReference>
<feature type="compositionally biased region" description="Basic and acidic residues" evidence="1">
    <location>
        <begin position="1"/>
        <end position="14"/>
    </location>
</feature>
<dbReference type="PANTHER" id="PTHR46890:SF50">
    <property type="entry name" value="RNA-DIRECTED DNA POLYMERASE, EUKARYOTA, REVERSE TRANSCRIPTASE ZINC-BINDING DOMAIN PROTEIN-RELATED"/>
    <property type="match status" value="1"/>
</dbReference>
<accession>A0A2N9GFK6</accession>
<feature type="region of interest" description="Disordered" evidence="1">
    <location>
        <begin position="1"/>
        <end position="26"/>
    </location>
</feature>
<dbReference type="SUPFAM" id="SSF56672">
    <property type="entry name" value="DNA/RNA polymerases"/>
    <property type="match status" value="1"/>
</dbReference>
<evidence type="ECO:0000256" key="2">
    <source>
        <dbReference type="SAM" id="Phobius"/>
    </source>
</evidence>
<organism evidence="4">
    <name type="scientific">Fagus sylvatica</name>
    <name type="common">Beechnut</name>
    <dbReference type="NCBI Taxonomy" id="28930"/>
    <lineage>
        <taxon>Eukaryota</taxon>
        <taxon>Viridiplantae</taxon>
        <taxon>Streptophyta</taxon>
        <taxon>Embryophyta</taxon>
        <taxon>Tracheophyta</taxon>
        <taxon>Spermatophyta</taxon>
        <taxon>Magnoliopsida</taxon>
        <taxon>eudicotyledons</taxon>
        <taxon>Gunneridae</taxon>
        <taxon>Pentapetalae</taxon>
        <taxon>rosids</taxon>
        <taxon>fabids</taxon>
        <taxon>Fagales</taxon>
        <taxon>Fagaceae</taxon>
        <taxon>Fagus</taxon>
    </lineage>
</organism>
<sequence length="1541" mass="172229">MKSQRKMFDFDPKISSRSPPPPTTLCRSPRKVSSFSDLGFSTRLRDLGLRDDASRWALRRGFADLGLRRSGLRRSGLRGGLRNEAVCGFAGFVGFAGIVVVCCDGVCGFAGIVGFAGSDMTKGQMIVHLAFKSKILLWGGIACGSLSIAYAVMRYYYMANSSRNWHFDDAQFYFYNFGSSISAEVPSISILNQELRGYKYASYPGFGGLSGFLLMMGCSQGKSTLSLGIIGARIRMRKHGVSKMLAARRPQNPTPPTWTSNISKCLSHNSLSSKEYAVMVSGPPRCRRRNGAQKTVITLCGSTKTPSDSPWLLESTPSEAVAIVSAHNALSLSRLAGAGAACAGFTLHYWPVTRQEWRPKVQANNITHQTPQIVLSPETSTQAECSHSEPSPSAVKARDTDDAVNTDDEHANDVGTSALQLRQGQRLFVPQMPPLPLTPNPFYALSSSDLCVEAPEKTESSEVWALDNSAHKPALETWEPSNSAIERDVEDWEDRAEWFVPLAIAYPAEESNGVSKSQTITAEGGEPVASGSQSEWVTEKMQVLGVVLGASYVGFEDRVLALLREIEAESRMGKPGGPSVKEKSRETKLMSVTQGLVRSLWRCKYVDWTSLDSIGASGGIILMWDRRVVERVDEAIGCFSISCRFREVASGLDWVFSGVYGPNKVVERRMMWDELAGIATVWAVPWCVGGDFNLVRYPSERAGASDLSSSMRDFSDFIFSMGLIDLPLEGGNFTWSNARSKSRLDRFLCSPSFVDHFSRTVQKRLPRLMSDHFPILLSCGFLQRRQCPFRFESMWLKSEGFHDKVHQWWNSYIFSGSPSYILVQKLKSLKVDLRRWNKETFGDVNVRKHDLQAQIQDFDFLEETRPLTVEEGVAKDHLKTEFENVLLLEEIKWRQTSRATWLREGDKNTKFFHRVANSNRRFNSIDHLVVNGTVTTDQAEIGEGLVSFYRGLFSDDEVRRPLLDGLEFSSIEDSDRIILDRQFTEDEVWGVVRNMSGEKAPGPDGFSLLFFQSCWDIIKHDPGAQECKDFRPISLVSGMYKIIAKVLANRLSDVLSKLISTSQNAFVGGRQILDSVLVANESLDSHMKSGSPGMLCKLDIEKAYDHVNWNFLLYMLRRCGFSERWRHWIYTCVSTARFSVLVNGRAHGFFSSSRGLRQGDPLSPLLFIIVMEALSRMLSRAVSGGYISGFSAWYLRGVFIWFQAISGLKINLSKSELVPVGPVPNVPELAGIMGCSVASLPLTYLGLPLGASFKMKSIWAEVVERMEKRLAGWKRLYLSKGGVVRKMALALLKGAGILMEAGQLIASMGDKVIFGAPTLFVLLMGPLRNQFPILYNLARDPESRVSDICLFQGSTTSWDIEFTRSVQDWELEMVESFMSLLYSQTIRPGVVDSLCWTPSCRGLFEVRSFYNTLISSHLPGIFPWKSVWKAKVPSRVAFFVWTAALGKILTTENLRKRRVTILDWCCMCKSSGESVNHLLVHCPVAWELWSMVLVIFGKNWVMPRDVVDLLSCWKEIRGKFEGWQDMENGPTLPHVVSLAGT</sequence>
<feature type="compositionally biased region" description="Polar residues" evidence="1">
    <location>
        <begin position="376"/>
        <end position="391"/>
    </location>
</feature>
<name>A0A2N9GFK6_FAGSY</name>
<dbReference type="EMBL" id="OIVN01001823">
    <property type="protein sequence ID" value="SPC98011.1"/>
    <property type="molecule type" value="Genomic_DNA"/>
</dbReference>
<dbReference type="PANTHER" id="PTHR46890">
    <property type="entry name" value="NON-LTR RETROLELEMENT REVERSE TRANSCRIPTASE-LIKE PROTEIN-RELATED"/>
    <property type="match status" value="1"/>
</dbReference>
<dbReference type="InterPro" id="IPR052343">
    <property type="entry name" value="Retrotransposon-Effector_Assoc"/>
</dbReference>
<gene>
    <name evidence="4" type="ORF">FSB_LOCUS25893</name>
</gene>
<feature type="region of interest" description="Disordered" evidence="1">
    <location>
        <begin position="513"/>
        <end position="533"/>
    </location>
</feature>
<proteinExistence type="predicted"/>
<dbReference type="InterPro" id="IPR000477">
    <property type="entry name" value="RT_dom"/>
</dbReference>
<dbReference type="SUPFAM" id="SSF56219">
    <property type="entry name" value="DNase I-like"/>
    <property type="match status" value="1"/>
</dbReference>
<dbReference type="Pfam" id="PF00078">
    <property type="entry name" value="RVT_1"/>
    <property type="match status" value="1"/>
</dbReference>
<protein>
    <recommendedName>
        <fullName evidence="3">Reverse transcriptase domain-containing protein</fullName>
    </recommendedName>
</protein>
<feature type="domain" description="Reverse transcriptase" evidence="3">
    <location>
        <begin position="998"/>
        <end position="1249"/>
    </location>
</feature>
<keyword evidence="2" id="KW-0812">Transmembrane</keyword>
<keyword evidence="2" id="KW-0472">Membrane</keyword>
<feature type="transmembrane region" description="Helical" evidence="2">
    <location>
        <begin position="85"/>
        <end position="115"/>
    </location>
</feature>
<dbReference type="PROSITE" id="PS50878">
    <property type="entry name" value="RT_POL"/>
    <property type="match status" value="1"/>
</dbReference>
<evidence type="ECO:0000259" key="3">
    <source>
        <dbReference type="PROSITE" id="PS50878"/>
    </source>
</evidence>
<dbReference type="InterPro" id="IPR026960">
    <property type="entry name" value="RVT-Znf"/>
</dbReference>
<dbReference type="CDD" id="cd01650">
    <property type="entry name" value="RT_nLTR_like"/>
    <property type="match status" value="1"/>
</dbReference>
<dbReference type="InterPro" id="IPR043502">
    <property type="entry name" value="DNA/RNA_pol_sf"/>
</dbReference>
<reference evidence="4" key="1">
    <citation type="submission" date="2018-02" db="EMBL/GenBank/DDBJ databases">
        <authorList>
            <person name="Cohen D.B."/>
            <person name="Kent A.D."/>
        </authorList>
    </citation>
    <scope>NUCLEOTIDE SEQUENCE</scope>
</reference>
<evidence type="ECO:0000313" key="4">
    <source>
        <dbReference type="EMBL" id="SPC98011.1"/>
    </source>
</evidence>
<feature type="region of interest" description="Disordered" evidence="1">
    <location>
        <begin position="376"/>
        <end position="414"/>
    </location>
</feature>
<feature type="transmembrane region" description="Helical" evidence="2">
    <location>
        <begin position="135"/>
        <end position="157"/>
    </location>
</feature>
<dbReference type="Gene3D" id="3.60.10.10">
    <property type="entry name" value="Endonuclease/exonuclease/phosphatase"/>
    <property type="match status" value="1"/>
</dbReference>